<dbReference type="EMBL" id="JAPDHZ010000006">
    <property type="protein sequence ID" value="MDG0794124.1"/>
    <property type="molecule type" value="Genomic_DNA"/>
</dbReference>
<dbReference type="SUPFAM" id="SSF52266">
    <property type="entry name" value="SGNH hydrolase"/>
    <property type="match status" value="1"/>
</dbReference>
<reference evidence="1 2" key="1">
    <citation type="submission" date="2022-10" db="EMBL/GenBank/DDBJ databases">
        <title>Comparative genomic analysis of Cohnella hashimotonis sp. nov., isolated from the International Space Station.</title>
        <authorList>
            <person name="Simpson A."/>
            <person name="Venkateswaran K."/>
        </authorList>
    </citation>
    <scope>NUCLEOTIDE SEQUENCE [LARGE SCALE GENOMIC DNA]</scope>
    <source>
        <strain evidence="1 2">DSM 18997</strain>
    </source>
</reference>
<name>A0A9X4KMF9_9BACL</name>
<evidence type="ECO:0000313" key="1">
    <source>
        <dbReference type="EMBL" id="MDG0794124.1"/>
    </source>
</evidence>
<keyword evidence="2" id="KW-1185">Reference proteome</keyword>
<dbReference type="Proteomes" id="UP001153387">
    <property type="component" value="Unassembled WGS sequence"/>
</dbReference>
<protein>
    <recommendedName>
        <fullName evidence="3">SGNH hydrolase-type esterase domain-containing protein</fullName>
    </recommendedName>
</protein>
<dbReference type="RefSeq" id="WP_277567893.1">
    <property type="nucleotide sequence ID" value="NZ_JAPDHZ010000006.1"/>
</dbReference>
<sequence length="96" mass="10880">MTNERKTMNTAVMPVSKLEEDSYDWWARHEQVLSEQQAIDPEIVLIGDSITHFWGRRALVGKRARESGCLEFRIRSLPGAQHGLRLGPHAERAVAA</sequence>
<accession>A0A9X4KMF9</accession>
<organism evidence="1 2">
    <name type="scientific">Cohnella ginsengisoli</name>
    <dbReference type="NCBI Taxonomy" id="425004"/>
    <lineage>
        <taxon>Bacteria</taxon>
        <taxon>Bacillati</taxon>
        <taxon>Bacillota</taxon>
        <taxon>Bacilli</taxon>
        <taxon>Bacillales</taxon>
        <taxon>Paenibacillaceae</taxon>
        <taxon>Cohnella</taxon>
    </lineage>
</organism>
<proteinExistence type="predicted"/>
<comment type="caution">
    <text evidence="1">The sequence shown here is derived from an EMBL/GenBank/DDBJ whole genome shotgun (WGS) entry which is preliminary data.</text>
</comment>
<dbReference type="InterPro" id="IPR036514">
    <property type="entry name" value="SGNH_hydro_sf"/>
</dbReference>
<evidence type="ECO:0000313" key="2">
    <source>
        <dbReference type="Proteomes" id="UP001153387"/>
    </source>
</evidence>
<dbReference type="AlphaFoldDB" id="A0A9X4KMF9"/>
<dbReference type="Gene3D" id="3.40.50.1110">
    <property type="entry name" value="SGNH hydrolase"/>
    <property type="match status" value="1"/>
</dbReference>
<gene>
    <name evidence="1" type="ORF">OMP38_27305</name>
</gene>
<evidence type="ECO:0008006" key="3">
    <source>
        <dbReference type="Google" id="ProtNLM"/>
    </source>
</evidence>